<protein>
    <recommendedName>
        <fullName evidence="2">Protein CR006 P-loop domain-containing protein</fullName>
    </recommendedName>
</protein>
<dbReference type="InterPro" id="IPR026866">
    <property type="entry name" value="CR006_AAA"/>
</dbReference>
<dbReference type="Pfam" id="PF13166">
    <property type="entry name" value="AAA_13"/>
    <property type="match status" value="1"/>
</dbReference>
<feature type="coiled-coil region" evidence="1">
    <location>
        <begin position="285"/>
        <end position="312"/>
    </location>
</feature>
<gene>
    <name evidence="3" type="ORF">AFA_10570</name>
</gene>
<evidence type="ECO:0000313" key="3">
    <source>
        <dbReference type="EMBL" id="ASR89856.1"/>
    </source>
</evidence>
<feature type="coiled-coil region" evidence="1">
    <location>
        <begin position="438"/>
        <end position="472"/>
    </location>
</feature>
<organism evidence="3 4">
    <name type="scientific">Alcaligenes faecalis</name>
    <dbReference type="NCBI Taxonomy" id="511"/>
    <lineage>
        <taxon>Bacteria</taxon>
        <taxon>Pseudomonadati</taxon>
        <taxon>Pseudomonadota</taxon>
        <taxon>Betaproteobacteria</taxon>
        <taxon>Burkholderiales</taxon>
        <taxon>Alcaligenaceae</taxon>
        <taxon>Alcaligenes</taxon>
    </lineage>
</organism>
<dbReference type="PANTHER" id="PTHR32114">
    <property type="entry name" value="ABC TRANSPORTER ABCH.3"/>
    <property type="match status" value="1"/>
</dbReference>
<dbReference type="SUPFAM" id="SSF52540">
    <property type="entry name" value="P-loop containing nucleoside triphosphate hydrolases"/>
    <property type="match status" value="1"/>
</dbReference>
<keyword evidence="1" id="KW-0175">Coiled coil</keyword>
<name>A0AB33CWZ2_ALCFA</name>
<dbReference type="RefSeq" id="WP_094196885.1">
    <property type="nucleotide sequence ID" value="NZ_CP021641.1"/>
</dbReference>
<evidence type="ECO:0000259" key="2">
    <source>
        <dbReference type="Pfam" id="PF13166"/>
    </source>
</evidence>
<dbReference type="InterPro" id="IPR027417">
    <property type="entry name" value="P-loop_NTPase"/>
</dbReference>
<evidence type="ECO:0000313" key="4">
    <source>
        <dbReference type="Proteomes" id="UP000214561"/>
    </source>
</evidence>
<sequence length="756" mass="85890">MLRSIERIKKLGVYQTYTKPAGTKEFASKNLIYGWNYSGKTTLSRLFAKLEAKSPHPDFKDCEFTFNGGTDAITERNFHESVIPVRVFNSDFVRNNLSFDSGNCNAILLLGKESEEAQRRINQCNERVKAAKECSRGLKKKCDEHTEAIREAKRVFAQNIRLSLKVDPYNAGHLDNDILAIGLLDESQLLSEKDLVDAIDLALTPDSKKPLEVSQVHSAPSIKKLHEEANSLLSTTPTFSNTLKHLEENPAIERWIEDGLGLHAEPGTCEFCGNTVTQDRLDAFRSHFSKDLAEHKNKVQDLQRRVEAAAINIELPKPAELNPQFKDAYIEACKPLEEKVRAFNSALSTLVEEVKSKVEFPRKSIQPAPISEDIESGISNTLAAINVVIMANNALAANFVHARKDALKKAKNHFVQEASDKLEAEGRERKKKIIIARMDRLQTFVQRLQSESEKLQAEISHAQRGREQINERLASMLGSQAIQIEVTKDASNQERFQLVRKNGGVAKNLSDGERTAVAFSYFLTKLKELKEDEFKETIVYIDDPISSLDSNHIFQVTAAINDLFFTKVRQTNGSEAWKTACKQLFISTHNFEFFNLMRELKPDSNSEARLYIVKRISENLSELRDMPASLARYGSEYQFLFDQIYKFHTSADKIGHEHLLILPNALRRFVELYTFARIPSTQRETVDQRAAELFGKERAKSILKFLHTFSHGNTIERIVGNNELIFLLEETVKAVFEEIQQEDKRHWNALIASTTN</sequence>
<dbReference type="Gene3D" id="3.40.50.300">
    <property type="entry name" value="P-loop containing nucleotide triphosphate hydrolases"/>
    <property type="match status" value="1"/>
</dbReference>
<dbReference type="Proteomes" id="UP000214561">
    <property type="component" value="Chromosome"/>
</dbReference>
<dbReference type="AlphaFoldDB" id="A0AB33CWZ2"/>
<dbReference type="PANTHER" id="PTHR32114:SF2">
    <property type="entry name" value="ABC TRANSPORTER ABCH.3"/>
    <property type="match status" value="1"/>
</dbReference>
<dbReference type="EMBL" id="CP021641">
    <property type="protein sequence ID" value="ASR89856.1"/>
    <property type="molecule type" value="Genomic_DNA"/>
</dbReference>
<evidence type="ECO:0000256" key="1">
    <source>
        <dbReference type="SAM" id="Coils"/>
    </source>
</evidence>
<reference evidence="3 4" key="1">
    <citation type="submission" date="2017-05" db="EMBL/GenBank/DDBJ databases">
        <authorList>
            <person name="Qiu J.G."/>
            <person name="He J."/>
        </authorList>
    </citation>
    <scope>NUCLEOTIDE SEQUENCE [LARGE SCALE GENOMIC DNA]</scope>
    <source>
        <strain evidence="3 4">JQ135</strain>
    </source>
</reference>
<dbReference type="KEGG" id="afq:AFA_10570"/>
<proteinExistence type="predicted"/>
<accession>A0AB33CWZ2</accession>
<feature type="domain" description="Protein CR006 P-loop" evidence="2">
    <location>
        <begin position="17"/>
        <end position="721"/>
    </location>
</feature>